<reference evidence="1" key="2">
    <citation type="submission" date="2021-01" db="EMBL/GenBank/DDBJ databases">
        <authorList>
            <person name="Kang M."/>
        </authorList>
    </citation>
    <scope>NUCLEOTIDE SEQUENCE</scope>
    <source>
        <strain evidence="1">KACC 17527</strain>
    </source>
</reference>
<dbReference type="Proteomes" id="UP000630528">
    <property type="component" value="Unassembled WGS sequence"/>
</dbReference>
<dbReference type="AlphaFoldDB" id="A0A934TWS6"/>
<comment type="caution">
    <text evidence="1">The sequence shown here is derived from an EMBL/GenBank/DDBJ whole genome shotgun (WGS) entry which is preliminary data.</text>
</comment>
<dbReference type="EMBL" id="JAEPWM010000012">
    <property type="protein sequence ID" value="MBK6008877.1"/>
    <property type="molecule type" value="Genomic_DNA"/>
</dbReference>
<protein>
    <submittedName>
        <fullName evidence="1">DUF1631 family protein</fullName>
    </submittedName>
</protein>
<evidence type="ECO:0000313" key="2">
    <source>
        <dbReference type="Proteomes" id="UP000630528"/>
    </source>
</evidence>
<accession>A0A934TWS6</accession>
<keyword evidence="2" id="KW-1185">Reference proteome</keyword>
<proteinExistence type="predicted"/>
<dbReference type="InterPro" id="IPR012434">
    <property type="entry name" value="DUF1631"/>
</dbReference>
<organism evidence="1 2">
    <name type="scientific">Ramlibacter ginsenosidimutans</name>
    <dbReference type="NCBI Taxonomy" id="502333"/>
    <lineage>
        <taxon>Bacteria</taxon>
        <taxon>Pseudomonadati</taxon>
        <taxon>Pseudomonadota</taxon>
        <taxon>Betaproteobacteria</taxon>
        <taxon>Burkholderiales</taxon>
        <taxon>Comamonadaceae</taxon>
        <taxon>Ramlibacter</taxon>
    </lineage>
</organism>
<dbReference type="RefSeq" id="WP_201176837.1">
    <property type="nucleotide sequence ID" value="NZ_JAEPWM010000012.1"/>
</dbReference>
<sequence length="695" mass="76112">MAGATQQPRYHALYRACIKDAALAGGELMRAALARALQELPDRAAAMPDVVDRNLLLEAVNVLREQQAALGAGFPQALLTEFAQAIAGDRVASLSFDTLPLLGDEQVQENADLVHAGQELEQAVRPQLAELERVLLAAQLTPEGGQQRHPLRPEVYARAMHRLARVSPVSPAVRRRWLRYLPPLMAPELAQALHGTAQRLQAELADHIELPAVHPQDEMDEATQLTIRALRKLLSGAPGDAADEGVIVFSDTGDSDFSHTVPAALEMVQDMRKVDQLLLQLRQRQAAMPGRERDSLAAFRRALRHEARRPAQALGLEVVHLMIDNLAEEPRLLPAVRNVVRDLEPPLLRLALVDPRFFSDRSHPARRLLEQITQRSLAWSSPQEPGFSTFMDGLQQATEALLDAGGTGPETFEIALSALQEAWDEAQPRGRRNRERAVRALMRAEQRNLLAGRIAQQILERPDAAQAPREALAFLTGPWTQVMAQARLADMAGEEDPGGGWWVVQSVLWSVQPALAARVAGQHRTLVARIDAGLQSIDHLPADTDRWQNLLSALRDLALASGAGTPARSREAETAPETTNTWLAPLEMHESGFIPDSAMTPETSAPEADALGSQELEVGAFVDLMADGWERWQLTWASPHGLLFMFTHASGAARSMTRRKLNSMLAQGTLRLVSAHPVVDGALDAVARAAWRNTA</sequence>
<evidence type="ECO:0000313" key="1">
    <source>
        <dbReference type="EMBL" id="MBK6008877.1"/>
    </source>
</evidence>
<dbReference type="Pfam" id="PF07793">
    <property type="entry name" value="DUF1631"/>
    <property type="match status" value="2"/>
</dbReference>
<name>A0A934TWS6_9BURK</name>
<gene>
    <name evidence="1" type="ORF">JJB11_22500</name>
</gene>
<reference evidence="1" key="1">
    <citation type="journal article" date="2012" name="J. Microbiol. Biotechnol.">
        <title>Ramlibacter ginsenosidimutans sp. nov., with ginsenoside-converting activity.</title>
        <authorList>
            <person name="Wang L."/>
            <person name="An D.S."/>
            <person name="Kim S.G."/>
            <person name="Jin F.X."/>
            <person name="Kim S.C."/>
            <person name="Lee S.T."/>
            <person name="Im W.T."/>
        </authorList>
    </citation>
    <scope>NUCLEOTIDE SEQUENCE</scope>
    <source>
        <strain evidence="1">KACC 17527</strain>
    </source>
</reference>